<dbReference type="GO" id="GO:0060294">
    <property type="term" value="P:cilium movement involved in cell motility"/>
    <property type="evidence" value="ECO:0007669"/>
    <property type="project" value="UniProtKB-UniRule"/>
</dbReference>
<dbReference type="GO" id="GO:0060271">
    <property type="term" value="P:cilium assembly"/>
    <property type="evidence" value="ECO:0007669"/>
    <property type="project" value="UniProtKB-UniRule"/>
</dbReference>
<keyword evidence="3 5" id="KW-0175">Coiled coil</keyword>
<keyword evidence="4" id="KW-0969">Cilium</keyword>
<evidence type="ECO:0000256" key="4">
    <source>
        <dbReference type="RuleBase" id="RU367040"/>
    </source>
</evidence>
<evidence type="ECO:0000313" key="7">
    <source>
        <dbReference type="Proteomes" id="UP001497623"/>
    </source>
</evidence>
<evidence type="ECO:0000256" key="5">
    <source>
        <dbReference type="SAM" id="Coils"/>
    </source>
</evidence>
<keyword evidence="4" id="KW-0966">Cell projection</keyword>
<keyword evidence="4" id="KW-0282">Flagellum</keyword>
<dbReference type="InterPro" id="IPR000435">
    <property type="entry name" value="Tektins"/>
</dbReference>
<evidence type="ECO:0000256" key="3">
    <source>
        <dbReference type="ARBA" id="ARBA00023054"/>
    </source>
</evidence>
<keyword evidence="2" id="KW-0963">Cytoplasm</keyword>
<dbReference type="Proteomes" id="UP001497623">
    <property type="component" value="Unassembled WGS sequence"/>
</dbReference>
<comment type="subcellular location">
    <subcellularLocation>
        <location evidence="4">Cytoplasm</location>
        <location evidence="4">Cytoskeleton</location>
        <location evidence="4">Cilium axoneme</location>
    </subcellularLocation>
</comment>
<dbReference type="GO" id="GO:0005634">
    <property type="term" value="C:nucleus"/>
    <property type="evidence" value="ECO:0007669"/>
    <property type="project" value="TreeGrafter"/>
</dbReference>
<reference evidence="6 7" key="1">
    <citation type="submission" date="2024-05" db="EMBL/GenBank/DDBJ databases">
        <authorList>
            <person name="Wallberg A."/>
        </authorList>
    </citation>
    <scope>NUCLEOTIDE SEQUENCE [LARGE SCALE GENOMIC DNA]</scope>
</reference>
<feature type="coiled-coil region" evidence="5">
    <location>
        <begin position="288"/>
        <end position="322"/>
    </location>
</feature>
<keyword evidence="7" id="KW-1185">Reference proteome</keyword>
<evidence type="ECO:0000256" key="1">
    <source>
        <dbReference type="ARBA" id="ARBA00007209"/>
    </source>
</evidence>
<sequence length="352" mass="40810">MPKKGREPPVYATDIIEEIKGARTFTPPPGVCVSFQILSNITHFRQVSLFTMELPERNNEECHHIRTFRRNVDLTHDPVSIALEKETETHRADRALLQRSLDETNAQISRLLEIKRLLEHDWSDKQEAFQLDYSAAKLVQNPIDAQYKPVSAALNEGCSAPDTWQLRSRQHMEVCRREIYSASQLRGASDQALLDVSIDVERTGQASDVAFNTRIRQLEEAKAKLIEKDQMLRQEIANKEISIATLRQNLQDKESPLQVAQSRHWTRSFRPGADRCIDQPHYRLKYELEELPESIEKLRNRLRESEDTLEELHRLHEDFAKDILNREHTLSLERRSVTVRSHGPTQSKLQGL</sequence>
<dbReference type="InterPro" id="IPR048256">
    <property type="entry name" value="Tektin-like"/>
</dbReference>
<accession>A0AAV2R8J0</accession>
<evidence type="ECO:0000256" key="2">
    <source>
        <dbReference type="ARBA" id="ARBA00022490"/>
    </source>
</evidence>
<comment type="caution">
    <text evidence="6">The sequence shown here is derived from an EMBL/GenBank/DDBJ whole genome shotgun (WGS) entry which is preliminary data.</text>
</comment>
<proteinExistence type="inferred from homology"/>
<gene>
    <name evidence="6" type="ORF">MNOR_LOCUS20500</name>
</gene>
<feature type="non-terminal residue" evidence="6">
    <location>
        <position position="352"/>
    </location>
</feature>
<evidence type="ECO:0000313" key="6">
    <source>
        <dbReference type="EMBL" id="CAL4114741.1"/>
    </source>
</evidence>
<organism evidence="6 7">
    <name type="scientific">Meganyctiphanes norvegica</name>
    <name type="common">Northern krill</name>
    <name type="synonym">Thysanopoda norvegica</name>
    <dbReference type="NCBI Taxonomy" id="48144"/>
    <lineage>
        <taxon>Eukaryota</taxon>
        <taxon>Metazoa</taxon>
        <taxon>Ecdysozoa</taxon>
        <taxon>Arthropoda</taxon>
        <taxon>Crustacea</taxon>
        <taxon>Multicrustacea</taxon>
        <taxon>Malacostraca</taxon>
        <taxon>Eumalacostraca</taxon>
        <taxon>Eucarida</taxon>
        <taxon>Euphausiacea</taxon>
        <taxon>Euphausiidae</taxon>
        <taxon>Meganyctiphanes</taxon>
    </lineage>
</organism>
<dbReference type="PRINTS" id="PR00511">
    <property type="entry name" value="TEKTIN"/>
</dbReference>
<comment type="similarity">
    <text evidence="1 4">Belongs to the tektin family.</text>
</comment>
<dbReference type="AlphaFoldDB" id="A0AAV2R8J0"/>
<dbReference type="PANTHER" id="PTHR19960:SF12">
    <property type="entry name" value="TEKTIN-4"/>
    <property type="match status" value="1"/>
</dbReference>
<dbReference type="PANTHER" id="PTHR19960">
    <property type="entry name" value="TEKTIN"/>
    <property type="match status" value="1"/>
</dbReference>
<dbReference type="GO" id="GO:0015630">
    <property type="term" value="C:microtubule cytoskeleton"/>
    <property type="evidence" value="ECO:0007669"/>
    <property type="project" value="UniProtKB-UniRule"/>
</dbReference>
<name>A0AAV2R8J0_MEGNR</name>
<protein>
    <recommendedName>
        <fullName evidence="4">Tektin</fullName>
    </recommendedName>
</protein>
<dbReference type="EMBL" id="CAXKWB010015895">
    <property type="protein sequence ID" value="CAL4114741.1"/>
    <property type="molecule type" value="Genomic_DNA"/>
</dbReference>
<dbReference type="GO" id="GO:0005930">
    <property type="term" value="C:axoneme"/>
    <property type="evidence" value="ECO:0007669"/>
    <property type="project" value="UniProtKB-SubCell"/>
</dbReference>
<dbReference type="Pfam" id="PF03148">
    <property type="entry name" value="Tektin"/>
    <property type="match status" value="1"/>
</dbReference>